<dbReference type="PANTHER" id="PTHR48103:SF2">
    <property type="entry name" value="MIDASIN"/>
    <property type="match status" value="1"/>
</dbReference>
<keyword evidence="1" id="KW-0547">Nucleotide-binding</keyword>
<evidence type="ECO:0000256" key="1">
    <source>
        <dbReference type="ARBA" id="ARBA00022741"/>
    </source>
</evidence>
<dbReference type="AlphaFoldDB" id="A0A2P2MUQ4"/>
<evidence type="ECO:0000256" key="2">
    <source>
        <dbReference type="ARBA" id="ARBA00022840"/>
    </source>
</evidence>
<reference evidence="3" key="1">
    <citation type="submission" date="2018-02" db="EMBL/GenBank/DDBJ databases">
        <title>Rhizophora mucronata_Transcriptome.</title>
        <authorList>
            <person name="Meera S.P."/>
            <person name="Sreeshan A."/>
            <person name="Augustine A."/>
        </authorList>
    </citation>
    <scope>NUCLEOTIDE SEQUENCE</scope>
    <source>
        <tissue evidence="3">Leaf</tissue>
    </source>
</reference>
<dbReference type="GO" id="GO:0030687">
    <property type="term" value="C:preribosome, large subunit precursor"/>
    <property type="evidence" value="ECO:0007669"/>
    <property type="project" value="TreeGrafter"/>
</dbReference>
<dbReference type="GO" id="GO:0005524">
    <property type="term" value="F:ATP binding"/>
    <property type="evidence" value="ECO:0007669"/>
    <property type="project" value="UniProtKB-KW"/>
</dbReference>
<dbReference type="GO" id="GO:0000055">
    <property type="term" value="P:ribosomal large subunit export from nucleus"/>
    <property type="evidence" value="ECO:0007669"/>
    <property type="project" value="TreeGrafter"/>
</dbReference>
<protein>
    <submittedName>
        <fullName evidence="3">Midasin-related family protein</fullName>
    </submittedName>
</protein>
<proteinExistence type="predicted"/>
<accession>A0A2P2MUQ4</accession>
<dbReference type="EMBL" id="GGEC01053473">
    <property type="protein sequence ID" value="MBX33957.1"/>
    <property type="molecule type" value="Transcribed_RNA"/>
</dbReference>
<sequence length="325" mass="37932">MECDELWKDAKSNIGKKTSFSELLKLLENSGLHKHKFEIMKVSNNSKWFSEPSYNSEHLLLTQSRLSFKDSDTSTVCDHQWLPNENLDREWKTANQFYFQSLASVQHLLQVCLRPHEDITYEQASRSVSFVSHLIIVQQKQRTAAYAFAKKLNCLRAYVSALEMSYTKCSGTDQINKNECSIAQNKSDLFKCLWKQKLLFDVLTAMLVEALLLLKTVESTHPKSCQIVKPTANHAVQFIENKLQIMQRSKESLDSYFLRQVGSKHAIPFYPYVIPKQMKELVRENFQVIREFEEDLCKQDFNRSLVMKTIFSHFDDTFKKVLPYV</sequence>
<name>A0A2P2MUQ4_RHIMU</name>
<dbReference type="GO" id="GO:0000027">
    <property type="term" value="P:ribosomal large subunit assembly"/>
    <property type="evidence" value="ECO:0007669"/>
    <property type="project" value="TreeGrafter"/>
</dbReference>
<organism evidence="3">
    <name type="scientific">Rhizophora mucronata</name>
    <name type="common">Asiatic mangrove</name>
    <dbReference type="NCBI Taxonomy" id="61149"/>
    <lineage>
        <taxon>Eukaryota</taxon>
        <taxon>Viridiplantae</taxon>
        <taxon>Streptophyta</taxon>
        <taxon>Embryophyta</taxon>
        <taxon>Tracheophyta</taxon>
        <taxon>Spermatophyta</taxon>
        <taxon>Magnoliopsida</taxon>
        <taxon>eudicotyledons</taxon>
        <taxon>Gunneridae</taxon>
        <taxon>Pentapetalae</taxon>
        <taxon>rosids</taxon>
        <taxon>fabids</taxon>
        <taxon>Malpighiales</taxon>
        <taxon>Rhizophoraceae</taxon>
        <taxon>Rhizophora</taxon>
    </lineage>
</organism>
<keyword evidence="2" id="KW-0067">ATP-binding</keyword>
<dbReference type="PANTHER" id="PTHR48103">
    <property type="entry name" value="MIDASIN-RELATED"/>
    <property type="match status" value="1"/>
</dbReference>
<dbReference type="GO" id="GO:0005634">
    <property type="term" value="C:nucleus"/>
    <property type="evidence" value="ECO:0007669"/>
    <property type="project" value="TreeGrafter"/>
</dbReference>
<evidence type="ECO:0000313" key="3">
    <source>
        <dbReference type="EMBL" id="MBX33957.1"/>
    </source>
</evidence>